<evidence type="ECO:0000256" key="1">
    <source>
        <dbReference type="ARBA" id="ARBA00022723"/>
    </source>
</evidence>
<keyword evidence="4 5" id="KW-0862">Zinc</keyword>
<keyword evidence="1 5" id="KW-0479">Metal-binding</keyword>
<dbReference type="Pfam" id="PF14608">
    <property type="entry name" value="zf-CCCH_2"/>
    <property type="match status" value="2"/>
</dbReference>
<dbReference type="EMBL" id="KV429098">
    <property type="protein sequence ID" value="KZT65907.1"/>
    <property type="molecule type" value="Genomic_DNA"/>
</dbReference>
<dbReference type="OrthoDB" id="410307at2759"/>
<evidence type="ECO:0000256" key="3">
    <source>
        <dbReference type="ARBA" id="ARBA00022771"/>
    </source>
</evidence>
<feature type="zinc finger region" description="C3H1-type" evidence="5">
    <location>
        <begin position="9"/>
        <end position="36"/>
    </location>
</feature>
<keyword evidence="3 5" id="KW-0863">Zinc-finger</keyword>
<feature type="region of interest" description="Disordered" evidence="6">
    <location>
        <begin position="463"/>
        <end position="492"/>
    </location>
</feature>
<proteinExistence type="predicted"/>
<gene>
    <name evidence="8" type="ORF">DAEQUDRAFT_813975</name>
</gene>
<evidence type="ECO:0000256" key="2">
    <source>
        <dbReference type="ARBA" id="ARBA00022737"/>
    </source>
</evidence>
<feature type="domain" description="C3H1-type" evidence="7">
    <location>
        <begin position="114"/>
        <end position="143"/>
    </location>
</feature>
<accession>A0A165MN89</accession>
<evidence type="ECO:0000256" key="6">
    <source>
        <dbReference type="SAM" id="MobiDB-lite"/>
    </source>
</evidence>
<dbReference type="SMART" id="SM00356">
    <property type="entry name" value="ZnF_C3H1"/>
    <property type="match status" value="4"/>
</dbReference>
<reference evidence="8 9" key="1">
    <citation type="journal article" date="2016" name="Mol. Biol. Evol.">
        <title>Comparative Genomics of Early-Diverging Mushroom-Forming Fungi Provides Insights into the Origins of Lignocellulose Decay Capabilities.</title>
        <authorList>
            <person name="Nagy L.G."/>
            <person name="Riley R."/>
            <person name="Tritt A."/>
            <person name="Adam C."/>
            <person name="Daum C."/>
            <person name="Floudas D."/>
            <person name="Sun H."/>
            <person name="Yadav J.S."/>
            <person name="Pangilinan J."/>
            <person name="Larsson K.H."/>
            <person name="Matsuura K."/>
            <person name="Barry K."/>
            <person name="Labutti K."/>
            <person name="Kuo R."/>
            <person name="Ohm R.A."/>
            <person name="Bhattacharya S.S."/>
            <person name="Shirouzu T."/>
            <person name="Yoshinaga Y."/>
            <person name="Martin F.M."/>
            <person name="Grigoriev I.V."/>
            <person name="Hibbett D.S."/>
        </authorList>
    </citation>
    <scope>NUCLEOTIDE SEQUENCE [LARGE SCALE GENOMIC DNA]</scope>
    <source>
        <strain evidence="8 9">L-15889</strain>
    </source>
</reference>
<dbReference type="GO" id="GO:0008270">
    <property type="term" value="F:zinc ion binding"/>
    <property type="evidence" value="ECO:0007669"/>
    <property type="project" value="UniProtKB-KW"/>
</dbReference>
<dbReference type="PANTHER" id="PTHR12547">
    <property type="entry name" value="CCCH ZINC FINGER/TIS11-RELATED"/>
    <property type="match status" value="1"/>
</dbReference>
<dbReference type="SUPFAM" id="SSF90229">
    <property type="entry name" value="CCCH zinc finger"/>
    <property type="match status" value="2"/>
</dbReference>
<dbReference type="Gene3D" id="4.10.1000.10">
    <property type="entry name" value="Zinc finger, CCCH-type"/>
    <property type="match status" value="2"/>
</dbReference>
<keyword evidence="9" id="KW-1185">Reference proteome</keyword>
<organism evidence="8 9">
    <name type="scientific">Daedalea quercina L-15889</name>
    <dbReference type="NCBI Taxonomy" id="1314783"/>
    <lineage>
        <taxon>Eukaryota</taxon>
        <taxon>Fungi</taxon>
        <taxon>Dikarya</taxon>
        <taxon>Basidiomycota</taxon>
        <taxon>Agaricomycotina</taxon>
        <taxon>Agaricomycetes</taxon>
        <taxon>Polyporales</taxon>
        <taxon>Fomitopsis</taxon>
    </lineage>
</organism>
<feature type="domain" description="C3H1-type" evidence="7">
    <location>
        <begin position="9"/>
        <end position="36"/>
    </location>
</feature>
<feature type="zinc finger region" description="C3H1-type" evidence="5">
    <location>
        <begin position="114"/>
        <end position="143"/>
    </location>
</feature>
<dbReference type="GO" id="GO:0003729">
    <property type="term" value="F:mRNA binding"/>
    <property type="evidence" value="ECO:0007669"/>
    <property type="project" value="InterPro"/>
</dbReference>
<dbReference type="InterPro" id="IPR045877">
    <property type="entry name" value="ZFP36-like"/>
</dbReference>
<dbReference type="InterPro" id="IPR036855">
    <property type="entry name" value="Znf_CCCH_sf"/>
</dbReference>
<feature type="region of interest" description="Disordered" evidence="6">
    <location>
        <begin position="375"/>
        <end position="397"/>
    </location>
</feature>
<evidence type="ECO:0000313" key="9">
    <source>
        <dbReference type="Proteomes" id="UP000076727"/>
    </source>
</evidence>
<evidence type="ECO:0000313" key="8">
    <source>
        <dbReference type="EMBL" id="KZT65907.1"/>
    </source>
</evidence>
<feature type="compositionally biased region" description="Low complexity" evidence="6">
    <location>
        <begin position="382"/>
        <end position="391"/>
    </location>
</feature>
<sequence length="492" mass="54606">MVPRRNNRARAPKLCRNYALGYCPQGDRCKYLHVIPPTSIASQSAFSPTRQETAQLLSTQPPVPPPHLQWYQMGRPVHALNTAAPAWAAPPTFQVDRTNVSVPPPHAPQYRSLSWRTTLCRHFSRNHGWCPLGDECNYIHDLELAAIALEDIRFPDGRPPPEDTRADGLPQAGSKHSHCWAYIQGLCHVESCPYLHPVQAHLFIRHTPCLQWPNCTKGALCPFKHPEPIIPKVRMLPPSIEPAPSAQPPSPVETTLGGAVQYHGTTYFPLKPQLPVSPPAPSVRIYEPQRSNEPMAVPMGYHPPYLGSPPWHQQLSPVSPPPLQYSTSYSSMSSMETPSFALDVPRLPVPLPPSYGLHPRTPPFRDRRPIYAAHPAAPPLPQQRAAHPAPQMHRRDPSIPRTTVPVPQAIMDGLQTLSVAEEREEPFPYVPPQTQRAGHARRVSVALRSKEDTDALGLFSGAPAATRQPWQTHGARSTHKSWAPPSSTMTFL</sequence>
<evidence type="ECO:0000256" key="5">
    <source>
        <dbReference type="PROSITE-ProRule" id="PRU00723"/>
    </source>
</evidence>
<dbReference type="AlphaFoldDB" id="A0A165MN89"/>
<dbReference type="Gene3D" id="6.10.250.3220">
    <property type="match status" value="1"/>
</dbReference>
<keyword evidence="2" id="KW-0677">Repeat</keyword>
<dbReference type="STRING" id="1314783.A0A165MN89"/>
<dbReference type="PROSITE" id="PS50103">
    <property type="entry name" value="ZF_C3H1"/>
    <property type="match status" value="3"/>
</dbReference>
<name>A0A165MN89_9APHY</name>
<evidence type="ECO:0000256" key="4">
    <source>
        <dbReference type="ARBA" id="ARBA00022833"/>
    </source>
</evidence>
<dbReference type="InterPro" id="IPR000571">
    <property type="entry name" value="Znf_CCCH"/>
</dbReference>
<evidence type="ECO:0000259" key="7">
    <source>
        <dbReference type="PROSITE" id="PS50103"/>
    </source>
</evidence>
<protein>
    <recommendedName>
        <fullName evidence="7">C3H1-type domain-containing protein</fullName>
    </recommendedName>
</protein>
<dbReference type="Pfam" id="PF00642">
    <property type="entry name" value="zf-CCCH"/>
    <property type="match status" value="2"/>
</dbReference>
<feature type="zinc finger region" description="C3H1-type" evidence="5">
    <location>
        <begin position="203"/>
        <end position="228"/>
    </location>
</feature>
<feature type="domain" description="C3H1-type" evidence="7">
    <location>
        <begin position="203"/>
        <end position="228"/>
    </location>
</feature>
<dbReference type="Proteomes" id="UP000076727">
    <property type="component" value="Unassembled WGS sequence"/>
</dbReference>